<keyword evidence="2" id="KW-1133">Transmembrane helix</keyword>
<dbReference type="Proteomes" id="UP000258707">
    <property type="component" value="Chromosome"/>
</dbReference>
<dbReference type="GeneID" id="37638803"/>
<dbReference type="InterPro" id="IPR055710">
    <property type="entry name" value="DUF7286"/>
</dbReference>
<accession>A0A346PFN6</accession>
<dbReference type="Pfam" id="PF23957">
    <property type="entry name" value="DUF7286"/>
    <property type="match status" value="3"/>
</dbReference>
<proteinExistence type="predicted"/>
<sequence length="1050" mass="115898">MSENSRSRNERSFSIAERGHVPFAILAVLLLVSSVAAIAILEQRSEPRIDRDAELAMDRTETAAQSEFRTAVLEATHQAGGAPINSTAGSDVDAISSASDQSEAFRNYVKLLIYLEAADRLPTASQSVSHDTYSTVSVVPVSDAPDDGYIDPGEAIQRVDLEIGHYDDDVENGTVIATIQDVEFSAYAGGERVPAESRSITVSVGTPVFELNEKLIDYEAQLNAGFFEDGGLPNPTDPDGLGQELGVRLYPNAYMKASWNRFGAHPTNSPDDHDFEEVIHTDHTEVLTNQARFSIQEETFGTRDPYADRTMRPQYLCMALDVSTTVADVDLEIDLNDIVPSDNITFNEDLEDYVEQMEEGNESIGEHDNITVWINEELDFEEEVCDEGGLLNDWVFGDEATGDLPDVPPVSELLRDGIESMDVAEQEIELPVNDFSEASYLEYRLGSEDPIEYFEAEIDTIQNEIENEGGLVDEDVPNPSFDGEENYDASPHDIRDELYELSVTLDHDDPSVDRLPTPNSPGGSGWERTSLDRSVSDVSDVSVLIEPTGPGDEYVRDIYELEVEATTEVDASSYWVQRNETGAVIGTDSTATSRAVDIDVEFAIQSEYAFEAAGYYHESYDEFRVADDPIETDYDDHENVTFRTGARNAVTEVTGVSSYGTAESQLRSRLESTLDGTDPDTDNLGDVAIESVKERDGATLKTDDVLTSSERAEVLTALDEELEAVHNEFQDRWDEDPHSVKVGELTQTDETPPEQVKTHIQNNIETDLVDDGPYETPEEKARQQIRSAYFDRLYYWLDLADDDYNENVGQFDDTIDGATGGGVDGMNDALDFVQGFANADFNPEPEDLDGSPVHDDAQYEISGSPTYLTSVDIDRDRDPAIRGESETIMDTDSDAHHAPMAIQTDEFVPWPGSPALFYLPNKWYVTINSWTVDVRGEYARLEVSSTIGDPADSDRLTYVAEESPVYVDLSDDSSVQAGRNEAVDFETYTEVIVIMPGAVVQRGGPVPSVADGDFDATGMIYCSKTWESVGPEADIDYSDCNNLEDDSSLP</sequence>
<protein>
    <submittedName>
        <fullName evidence="3">Surface protein</fullName>
    </submittedName>
</protein>
<dbReference type="EMBL" id="CP024047">
    <property type="protein sequence ID" value="AXR78331.1"/>
    <property type="molecule type" value="Genomic_DNA"/>
</dbReference>
<feature type="transmembrane region" description="Helical" evidence="2">
    <location>
        <begin position="21"/>
        <end position="41"/>
    </location>
</feature>
<keyword evidence="2" id="KW-0472">Membrane</keyword>
<dbReference type="AlphaFoldDB" id="A0A346PFN6"/>
<evidence type="ECO:0000313" key="3">
    <source>
        <dbReference type="EMBL" id="AXR78331.1"/>
    </source>
</evidence>
<keyword evidence="2" id="KW-0812">Transmembrane</keyword>
<organism evidence="3 4">
    <name type="scientific">Natrarchaeobaculum sulfurireducens</name>
    <dbReference type="NCBI Taxonomy" id="2044521"/>
    <lineage>
        <taxon>Archaea</taxon>
        <taxon>Methanobacteriati</taxon>
        <taxon>Methanobacteriota</taxon>
        <taxon>Stenosarchaea group</taxon>
        <taxon>Halobacteria</taxon>
        <taxon>Halobacteriales</taxon>
        <taxon>Natrialbaceae</taxon>
        <taxon>Natrarchaeobaculum</taxon>
    </lineage>
</organism>
<evidence type="ECO:0000256" key="2">
    <source>
        <dbReference type="SAM" id="Phobius"/>
    </source>
</evidence>
<gene>
    <name evidence="3" type="ORF">AArc1_2013</name>
</gene>
<reference evidence="4" key="1">
    <citation type="submission" date="2017-10" db="EMBL/GenBank/DDBJ databases">
        <title>Phenotypic and genomic properties of facultatively anaerobic sulfur-reducing natronoarchaea from hypersaline soda lakes.</title>
        <authorList>
            <person name="Sorokin D.Y."/>
            <person name="Kublanov I.V."/>
            <person name="Roman P."/>
            <person name="Sinninghe Damste J.S."/>
            <person name="Golyshin P.N."/>
            <person name="Rojo D."/>
            <person name="Ciordia S."/>
            <person name="Mena Md.C."/>
            <person name="Ferrer M."/>
            <person name="Messina E."/>
            <person name="Smedile F."/>
            <person name="La Spada G."/>
            <person name="La Cono V."/>
            <person name="Yakimov M.M."/>
        </authorList>
    </citation>
    <scope>NUCLEOTIDE SEQUENCE [LARGE SCALE GENOMIC DNA]</scope>
    <source>
        <strain evidence="4">AArc1</strain>
    </source>
</reference>
<name>A0A346PFN6_9EURY</name>
<dbReference type="RefSeq" id="WP_117364416.1">
    <property type="nucleotide sequence ID" value="NZ_CP024047.1"/>
</dbReference>
<dbReference type="KEGG" id="nan:AArc1_2013"/>
<feature type="region of interest" description="Disordered" evidence="1">
    <location>
        <begin position="506"/>
        <end position="531"/>
    </location>
</feature>
<evidence type="ECO:0000256" key="1">
    <source>
        <dbReference type="SAM" id="MobiDB-lite"/>
    </source>
</evidence>
<evidence type="ECO:0000313" key="4">
    <source>
        <dbReference type="Proteomes" id="UP000258707"/>
    </source>
</evidence>